<evidence type="ECO:0000313" key="1">
    <source>
        <dbReference type="EMBL" id="KAK8881360.1"/>
    </source>
</evidence>
<protein>
    <recommendedName>
        <fullName evidence="3">SWIM-type domain-containing protein</fullName>
    </recommendedName>
</protein>
<organism evidence="1 2">
    <name type="scientific">Tritrichomonas musculus</name>
    <dbReference type="NCBI Taxonomy" id="1915356"/>
    <lineage>
        <taxon>Eukaryota</taxon>
        <taxon>Metamonada</taxon>
        <taxon>Parabasalia</taxon>
        <taxon>Tritrichomonadida</taxon>
        <taxon>Tritrichomonadidae</taxon>
        <taxon>Tritrichomonas</taxon>
    </lineage>
</organism>
<sequence>MGLCNSKENYQKDQFITYIDLNNDDSETNLGNEDYDDSISSNILAHMSPKEDKDSQSDFESCSNDNKYAFIDIIINDQERLNIKQKQDTMHKYYFDLSTFSYNYFNYYKQRKELNEKNSQKFLQNPDKQALLSKIRVLIVIESIVDLRYLENDSNYFENSEDLTTAFLICHLFRYAFLIPYSQILITLTKENGFIDEKTKIRFQDMDNETKMSKISDLSFYFWQNEFGFHQNVNYAQVGRKQYKFYLENELLERIKPFNHKIITDEIKPDCQSDLFIFILDHSTFSFYNKCNCTYVIDELVKIPCSHYYVMNDSTQSSSLIEIIKASYDFESIIKTTLDTETEGSLIKLLFTQGNFDSEIKLAQSIRSLIKMIDQKEEHNKEFIKIFEIIIMNEIQNLLKFGNKIKELFPSGVLDFVPQNFTRFGDKSTIFSSSDYNNISLTLPVRRISASLQDNFRICGSIFSSIFIESLLTHNSSLNSFCSSIKKLFFKYKNDFESIIITQNQHNNKTETNSNNKISKKAILSFFDMDLFENKHFFIHSDRWPDLHSIFISNEQFWNVDCSEVNSDEYKDVFFFDLVKETTINLNNYGPKRGMSSIEKFSIDYEDAVKEILEKNGFTDVQFSTCQPSKDDLENKYKDLKFANWSKFFVSSRPYYSSKIGMGIMALRYPISLFFYNNPDFNVEIGLKIFLEAFLKIYPFWKDHSLYF</sequence>
<evidence type="ECO:0000313" key="2">
    <source>
        <dbReference type="Proteomes" id="UP001470230"/>
    </source>
</evidence>
<proteinExistence type="predicted"/>
<name>A0ABR2JU13_9EUKA</name>
<dbReference type="EMBL" id="JAPFFF010000010">
    <property type="protein sequence ID" value="KAK8881360.1"/>
    <property type="molecule type" value="Genomic_DNA"/>
</dbReference>
<evidence type="ECO:0008006" key="3">
    <source>
        <dbReference type="Google" id="ProtNLM"/>
    </source>
</evidence>
<reference evidence="1 2" key="1">
    <citation type="submission" date="2024-04" db="EMBL/GenBank/DDBJ databases">
        <title>Tritrichomonas musculus Genome.</title>
        <authorList>
            <person name="Alves-Ferreira E."/>
            <person name="Grigg M."/>
            <person name="Lorenzi H."/>
            <person name="Galac M."/>
        </authorList>
    </citation>
    <scope>NUCLEOTIDE SEQUENCE [LARGE SCALE GENOMIC DNA]</scope>
    <source>
        <strain evidence="1 2">EAF2021</strain>
    </source>
</reference>
<gene>
    <name evidence="1" type="ORF">M9Y10_004096</name>
</gene>
<comment type="caution">
    <text evidence="1">The sequence shown here is derived from an EMBL/GenBank/DDBJ whole genome shotgun (WGS) entry which is preliminary data.</text>
</comment>
<keyword evidence="2" id="KW-1185">Reference proteome</keyword>
<accession>A0ABR2JU13</accession>
<dbReference type="Proteomes" id="UP001470230">
    <property type="component" value="Unassembled WGS sequence"/>
</dbReference>